<protein>
    <submittedName>
        <fullName evidence="1">Uncharacterized protein</fullName>
    </submittedName>
</protein>
<evidence type="ECO:0000313" key="1">
    <source>
        <dbReference type="EMBL" id="KAF7509062.1"/>
    </source>
</evidence>
<dbReference type="EMBL" id="JAACFV010000046">
    <property type="protein sequence ID" value="KAF7509062.1"/>
    <property type="molecule type" value="Genomic_DNA"/>
</dbReference>
<dbReference type="Proteomes" id="UP000606974">
    <property type="component" value="Unassembled WGS sequence"/>
</dbReference>
<name>A0A8H7ALB6_9EURO</name>
<comment type="caution">
    <text evidence="1">The sequence shown here is derived from an EMBL/GenBank/DDBJ whole genome shotgun (WGS) entry which is preliminary data.</text>
</comment>
<evidence type="ECO:0000313" key="2">
    <source>
        <dbReference type="Proteomes" id="UP000606974"/>
    </source>
</evidence>
<dbReference type="AlphaFoldDB" id="A0A8H7ALB6"/>
<keyword evidence="2" id="KW-1185">Reference proteome</keyword>
<accession>A0A8H7ALB6</accession>
<gene>
    <name evidence="1" type="ORF">GJ744_008457</name>
</gene>
<organism evidence="1 2">
    <name type="scientific">Endocarpon pusillum</name>
    <dbReference type="NCBI Taxonomy" id="364733"/>
    <lineage>
        <taxon>Eukaryota</taxon>
        <taxon>Fungi</taxon>
        <taxon>Dikarya</taxon>
        <taxon>Ascomycota</taxon>
        <taxon>Pezizomycotina</taxon>
        <taxon>Eurotiomycetes</taxon>
        <taxon>Chaetothyriomycetidae</taxon>
        <taxon>Verrucariales</taxon>
        <taxon>Verrucariaceae</taxon>
        <taxon>Endocarpon</taxon>
    </lineage>
</organism>
<sequence>MITPTLLPCPTGYKSCPGGGCCSTNRACGLSDCPPLSTETTSSPSVDTGCANPCGFGGSLCCSANEVCNVDDSNQAVCSKTSAPTSTPSFSVQPTWLTYATTYINSDLQTITSFYSSYITTAAPTITPPAPSWLPSQGQTSCGSICCSSGQYCVTPGQCAAIVDSPTGRSESGGCARGWYACPASMGAACCPTGYVCGREACTVAR</sequence>
<dbReference type="OrthoDB" id="5425848at2759"/>
<reference evidence="1" key="1">
    <citation type="submission" date="2020-02" db="EMBL/GenBank/DDBJ databases">
        <authorList>
            <person name="Palmer J.M."/>
        </authorList>
    </citation>
    <scope>NUCLEOTIDE SEQUENCE</scope>
    <source>
        <strain evidence="1">EPUS1.4</strain>
        <tissue evidence="1">Thallus</tissue>
    </source>
</reference>
<proteinExistence type="predicted"/>